<comment type="subunit">
    <text evidence="4">Interacts with the elongator complex.</text>
</comment>
<dbReference type="FunFam" id="3.40.50.300:FF:000827">
    <property type="entry name" value="KTI12 chromatin-associated homolog"/>
    <property type="match status" value="1"/>
</dbReference>
<dbReference type="GO" id="GO:0006357">
    <property type="term" value="P:regulation of transcription by RNA polymerase II"/>
    <property type="evidence" value="ECO:0007669"/>
    <property type="project" value="UniProtKB-ARBA"/>
</dbReference>
<dbReference type="OrthoDB" id="9972657at2759"/>
<keyword evidence="2" id="KW-0067">ATP-binding</keyword>
<proteinExistence type="inferred from homology"/>
<evidence type="ECO:0000256" key="3">
    <source>
        <dbReference type="ARBA" id="ARBA00025768"/>
    </source>
</evidence>
<reference evidence="5" key="1">
    <citation type="submission" date="2021-06" db="EMBL/GenBank/DDBJ databases">
        <authorList>
            <person name="Kallberg Y."/>
            <person name="Tangrot J."/>
            <person name="Rosling A."/>
        </authorList>
    </citation>
    <scope>NUCLEOTIDE SEQUENCE</scope>
    <source>
        <strain evidence="5">UK204</strain>
    </source>
</reference>
<dbReference type="InterPro" id="IPR013641">
    <property type="entry name" value="KTI12/PSTK"/>
</dbReference>
<gene>
    <name evidence="5" type="ORF">FCALED_LOCUS11923</name>
</gene>
<dbReference type="InterPro" id="IPR027417">
    <property type="entry name" value="P-loop_NTPase"/>
</dbReference>
<dbReference type="PANTHER" id="PTHR12435">
    <property type="match status" value="1"/>
</dbReference>
<organism evidence="5 6">
    <name type="scientific">Funneliformis caledonium</name>
    <dbReference type="NCBI Taxonomy" id="1117310"/>
    <lineage>
        <taxon>Eukaryota</taxon>
        <taxon>Fungi</taxon>
        <taxon>Fungi incertae sedis</taxon>
        <taxon>Mucoromycota</taxon>
        <taxon>Glomeromycotina</taxon>
        <taxon>Glomeromycetes</taxon>
        <taxon>Glomerales</taxon>
        <taxon>Glomeraceae</taxon>
        <taxon>Funneliformis</taxon>
    </lineage>
</organism>
<protein>
    <submittedName>
        <fullName evidence="5">2462_t:CDS:1</fullName>
    </submittedName>
</protein>
<dbReference type="GO" id="GO:0005524">
    <property type="term" value="F:ATP binding"/>
    <property type="evidence" value="ECO:0007669"/>
    <property type="project" value="UniProtKB-KW"/>
</dbReference>
<evidence type="ECO:0000256" key="4">
    <source>
        <dbReference type="ARBA" id="ARBA00063730"/>
    </source>
</evidence>
<evidence type="ECO:0000256" key="2">
    <source>
        <dbReference type="ARBA" id="ARBA00022840"/>
    </source>
</evidence>
<dbReference type="Gene3D" id="3.40.50.300">
    <property type="entry name" value="P-loop containing nucleotide triphosphate hydrolases"/>
    <property type="match status" value="1"/>
</dbReference>
<sequence length="238" mass="26863">MPLIILCGIPSSGKTCRAKQIMQYFVERFSNENKTNSVSLINDESLGITKDSYKDTRIEEKKSRGTLISAVERLVSKDDLIIADGMNYIKGFRYQLYCIARAVGTPHCVVYCGIPVEVAREWNSKRGVNGYGATVFDELVSRFEEPDDRNRWDSPLFTVLYNDPAVPFEGIWNAVINNKPISPNLSTVSKPVSETNYLYEFEKTTQDIINEVLDAQKHNIGGGAVKIFRANQPISFYI</sequence>
<evidence type="ECO:0000313" key="5">
    <source>
        <dbReference type="EMBL" id="CAG8668937.1"/>
    </source>
</evidence>
<dbReference type="Proteomes" id="UP000789570">
    <property type="component" value="Unassembled WGS sequence"/>
</dbReference>
<accession>A0A9N9E944</accession>
<dbReference type="Pfam" id="PF08433">
    <property type="entry name" value="KTI12"/>
    <property type="match status" value="1"/>
</dbReference>
<dbReference type="EMBL" id="CAJVPQ010005369">
    <property type="protein sequence ID" value="CAG8668937.1"/>
    <property type="molecule type" value="Genomic_DNA"/>
</dbReference>
<keyword evidence="1" id="KW-0547">Nucleotide-binding</keyword>
<evidence type="ECO:0000256" key="1">
    <source>
        <dbReference type="ARBA" id="ARBA00022741"/>
    </source>
</evidence>
<dbReference type="SUPFAM" id="SSF52540">
    <property type="entry name" value="P-loop containing nucleoside triphosphate hydrolases"/>
    <property type="match status" value="1"/>
</dbReference>
<name>A0A9N9E944_9GLOM</name>
<evidence type="ECO:0000313" key="6">
    <source>
        <dbReference type="Proteomes" id="UP000789570"/>
    </source>
</evidence>
<keyword evidence="6" id="KW-1185">Reference proteome</keyword>
<dbReference type="AlphaFoldDB" id="A0A9N9E944"/>
<dbReference type="GO" id="GO:0006400">
    <property type="term" value="P:tRNA modification"/>
    <property type="evidence" value="ECO:0007669"/>
    <property type="project" value="UniProtKB-ARBA"/>
</dbReference>
<comment type="similarity">
    <text evidence="3">Belongs to the KTI12 family.</text>
</comment>
<comment type="caution">
    <text evidence="5">The sequence shown here is derived from an EMBL/GenBank/DDBJ whole genome shotgun (WGS) entry which is preliminary data.</text>
</comment>